<evidence type="ECO:0000313" key="18">
    <source>
        <dbReference type="Proteomes" id="UP000236724"/>
    </source>
</evidence>
<evidence type="ECO:0000256" key="12">
    <source>
        <dbReference type="SAM" id="Coils"/>
    </source>
</evidence>
<evidence type="ECO:0000256" key="11">
    <source>
        <dbReference type="PROSITE-ProRule" id="PRU00169"/>
    </source>
</evidence>
<dbReference type="CDD" id="cd16922">
    <property type="entry name" value="HATPase_EvgS-ArcB-TorS-like"/>
    <property type="match status" value="1"/>
</dbReference>
<feature type="transmembrane region" description="Helical" evidence="13">
    <location>
        <begin position="15"/>
        <end position="34"/>
    </location>
</feature>
<dbReference type="GO" id="GO:0000155">
    <property type="term" value="F:phosphorelay sensor kinase activity"/>
    <property type="evidence" value="ECO:0007669"/>
    <property type="project" value="InterPro"/>
</dbReference>
<dbReference type="GO" id="GO:0005524">
    <property type="term" value="F:ATP binding"/>
    <property type="evidence" value="ECO:0007669"/>
    <property type="project" value="UniProtKB-KW"/>
</dbReference>
<dbReference type="PROSITE" id="PS50109">
    <property type="entry name" value="HIS_KIN"/>
    <property type="match status" value="1"/>
</dbReference>
<gene>
    <name evidence="17" type="primary">rpfC_10</name>
    <name evidence="17" type="ORF">MBHS_03168</name>
</gene>
<dbReference type="Gene3D" id="3.40.50.2300">
    <property type="match status" value="1"/>
</dbReference>
<dbReference type="PANTHER" id="PTHR45339:SF1">
    <property type="entry name" value="HYBRID SIGNAL TRANSDUCTION HISTIDINE KINASE J"/>
    <property type="match status" value="1"/>
</dbReference>
<evidence type="ECO:0000256" key="9">
    <source>
        <dbReference type="ARBA" id="ARBA00023012"/>
    </source>
</evidence>
<dbReference type="SMART" id="SM00448">
    <property type="entry name" value="REC"/>
    <property type="match status" value="1"/>
</dbReference>
<keyword evidence="13" id="KW-0812">Transmembrane</keyword>
<evidence type="ECO:0000259" key="15">
    <source>
        <dbReference type="PROSITE" id="PS50110"/>
    </source>
</evidence>
<dbReference type="Proteomes" id="UP000236724">
    <property type="component" value="Unassembled WGS sequence"/>
</dbReference>
<evidence type="ECO:0000313" key="17">
    <source>
        <dbReference type="EMBL" id="SEH07293.1"/>
    </source>
</evidence>
<keyword evidence="10 13" id="KW-0472">Membrane</keyword>
<dbReference type="Gene3D" id="6.10.340.10">
    <property type="match status" value="1"/>
</dbReference>
<dbReference type="FunFam" id="1.10.287.130:FF:000038">
    <property type="entry name" value="Sensory transduction histidine kinase"/>
    <property type="match status" value="1"/>
</dbReference>
<dbReference type="Pfam" id="PF00072">
    <property type="entry name" value="Response_reg"/>
    <property type="match status" value="1"/>
</dbReference>
<evidence type="ECO:0000256" key="6">
    <source>
        <dbReference type="ARBA" id="ARBA00022741"/>
    </source>
</evidence>
<comment type="subcellular location">
    <subcellularLocation>
        <location evidence="2">Membrane</location>
    </subcellularLocation>
</comment>
<evidence type="ECO:0000259" key="14">
    <source>
        <dbReference type="PROSITE" id="PS50109"/>
    </source>
</evidence>
<dbReference type="SMART" id="SM00387">
    <property type="entry name" value="HATPase_c"/>
    <property type="match status" value="1"/>
</dbReference>
<dbReference type="CDD" id="cd17546">
    <property type="entry name" value="REC_hyHK_CKI1_RcsC-like"/>
    <property type="match status" value="1"/>
</dbReference>
<dbReference type="PROSITE" id="PS50110">
    <property type="entry name" value="RESPONSE_REGULATORY"/>
    <property type="match status" value="1"/>
</dbReference>
<keyword evidence="7" id="KW-0418">Kinase</keyword>
<evidence type="ECO:0000256" key="1">
    <source>
        <dbReference type="ARBA" id="ARBA00000085"/>
    </source>
</evidence>
<dbReference type="Pfam" id="PF02518">
    <property type="entry name" value="HATPase_c"/>
    <property type="match status" value="1"/>
</dbReference>
<feature type="domain" description="Response regulatory" evidence="15">
    <location>
        <begin position="573"/>
        <end position="691"/>
    </location>
</feature>
<keyword evidence="9" id="KW-0902">Two-component regulatory system</keyword>
<dbReference type="InterPro" id="IPR003594">
    <property type="entry name" value="HATPase_dom"/>
</dbReference>
<comment type="catalytic activity">
    <reaction evidence="1">
        <text>ATP + protein L-histidine = ADP + protein N-phospho-L-histidine.</text>
        <dbReference type="EC" id="2.7.13.3"/>
    </reaction>
</comment>
<dbReference type="OrthoDB" id="9792854at2"/>
<keyword evidence="6" id="KW-0547">Nucleotide-binding</keyword>
<dbReference type="InterPro" id="IPR004358">
    <property type="entry name" value="Sig_transdc_His_kin-like_C"/>
</dbReference>
<protein>
    <recommendedName>
        <fullName evidence="3">histidine kinase</fullName>
        <ecNumber evidence="3">2.7.13.3</ecNumber>
    </recommendedName>
</protein>
<dbReference type="InterPro" id="IPR005467">
    <property type="entry name" value="His_kinase_dom"/>
</dbReference>
<keyword evidence="5 17" id="KW-0808">Transferase</keyword>
<dbReference type="CDD" id="cd00082">
    <property type="entry name" value="HisKA"/>
    <property type="match status" value="1"/>
</dbReference>
<keyword evidence="12" id="KW-0175">Coiled coil</keyword>
<dbReference type="InterPro" id="IPR003660">
    <property type="entry name" value="HAMP_dom"/>
</dbReference>
<dbReference type="Pfam" id="PF17152">
    <property type="entry name" value="CHASE8"/>
    <property type="match status" value="1"/>
</dbReference>
<dbReference type="PRINTS" id="PR00344">
    <property type="entry name" value="BCTRLSENSOR"/>
</dbReference>
<dbReference type="AlphaFoldDB" id="A0A1H6FCD5"/>
<evidence type="ECO:0000256" key="10">
    <source>
        <dbReference type="ARBA" id="ARBA00023136"/>
    </source>
</evidence>
<dbReference type="InterPro" id="IPR036097">
    <property type="entry name" value="HisK_dim/P_sf"/>
</dbReference>
<evidence type="ECO:0000256" key="7">
    <source>
        <dbReference type="ARBA" id="ARBA00022777"/>
    </source>
</evidence>
<dbReference type="SUPFAM" id="SSF55874">
    <property type="entry name" value="ATPase domain of HSP90 chaperone/DNA topoisomerase II/histidine kinase"/>
    <property type="match status" value="1"/>
</dbReference>
<dbReference type="CDD" id="cd06225">
    <property type="entry name" value="HAMP"/>
    <property type="match status" value="1"/>
</dbReference>
<dbReference type="Gene3D" id="3.30.565.10">
    <property type="entry name" value="Histidine kinase-like ATPase, C-terminal domain"/>
    <property type="match status" value="1"/>
</dbReference>
<keyword evidence="13" id="KW-1133">Transmembrane helix</keyword>
<dbReference type="Pfam" id="PF00512">
    <property type="entry name" value="HisKA"/>
    <property type="match status" value="1"/>
</dbReference>
<feature type="domain" description="HAMP" evidence="16">
    <location>
        <begin position="207"/>
        <end position="260"/>
    </location>
</feature>
<feature type="transmembrane region" description="Helical" evidence="13">
    <location>
        <begin position="186"/>
        <end position="205"/>
    </location>
</feature>
<evidence type="ECO:0000256" key="4">
    <source>
        <dbReference type="ARBA" id="ARBA00022553"/>
    </source>
</evidence>
<dbReference type="GO" id="GO:0016020">
    <property type="term" value="C:membrane"/>
    <property type="evidence" value="ECO:0007669"/>
    <property type="project" value="UniProtKB-SubCell"/>
</dbReference>
<dbReference type="EMBL" id="FMSV02000528">
    <property type="protein sequence ID" value="SEH07293.1"/>
    <property type="molecule type" value="Genomic_DNA"/>
</dbReference>
<keyword evidence="18" id="KW-1185">Reference proteome</keyword>
<accession>A0A1H6FCD5</accession>
<evidence type="ECO:0000256" key="5">
    <source>
        <dbReference type="ARBA" id="ARBA00022679"/>
    </source>
</evidence>
<dbReference type="SUPFAM" id="SSF47384">
    <property type="entry name" value="Homodimeric domain of signal transducing histidine kinase"/>
    <property type="match status" value="1"/>
</dbReference>
<dbReference type="SMART" id="SM00388">
    <property type="entry name" value="HisKA"/>
    <property type="match status" value="1"/>
</dbReference>
<dbReference type="RefSeq" id="WP_103920956.1">
    <property type="nucleotide sequence ID" value="NZ_FMSV02000528.1"/>
</dbReference>
<evidence type="ECO:0000256" key="3">
    <source>
        <dbReference type="ARBA" id="ARBA00012438"/>
    </source>
</evidence>
<keyword evidence="8" id="KW-0067">ATP-binding</keyword>
<evidence type="ECO:0000256" key="2">
    <source>
        <dbReference type="ARBA" id="ARBA00004370"/>
    </source>
</evidence>
<reference evidence="17 18" key="1">
    <citation type="submission" date="2016-10" db="EMBL/GenBank/DDBJ databases">
        <authorList>
            <person name="de Groot N.N."/>
        </authorList>
    </citation>
    <scope>NUCLEOTIDE SEQUENCE [LARGE SCALE GENOMIC DNA]</scope>
    <source>
        <strain evidence="17">MBHS1</strain>
    </source>
</reference>
<evidence type="ECO:0000256" key="13">
    <source>
        <dbReference type="SAM" id="Phobius"/>
    </source>
</evidence>
<evidence type="ECO:0000259" key="16">
    <source>
        <dbReference type="PROSITE" id="PS50885"/>
    </source>
</evidence>
<dbReference type="InterPro" id="IPR036890">
    <property type="entry name" value="HATPase_C_sf"/>
</dbReference>
<evidence type="ECO:0000256" key="8">
    <source>
        <dbReference type="ARBA" id="ARBA00022840"/>
    </source>
</evidence>
<sequence length="775" mass="86215">MKILKNLSIRYKLRIIITLTSGIVLLLASIAFVSTDIKRFRADMASELLVLADLVGRNSTPGLLFNDTESATGNLQLLKAEKRVLFAHIFDKKGNLFASYFAAQLTKIQRQHSQHDKLSNSPFVQSRLGLLAEPDDIPEEGLSLFQDDHLDTLIPLKFEDGALIGAVYIQADTAQLTQRLFNAAKIVGITLLIALVLALVLASSLESILTQPVFHLLENMGHVAKIRDYSIRATKMSQDELGQLTDGFNTMLGEIEKSNLKLKQYQEHLEEMVEQRTAELAESRDQALAANEALKKRGEELAVARDAAEAANHAKSTFLANMSHELRTPLNGILGYTQILGRDKGLNTNQKDGIEIIHRSGEYLLTLINDILDLSKIEAGRIELFPNDFILHDFILSLREIFVIRAQEKGVIFQTLLGSDSGFDVRPLPVALHADEKRLRQILLNLLSNAVKFTDQGEVRLKIGYDAQKICFAVEDTGVGIATEDIDTVFAPFQQVGDVLHKAEGTGLGMPITKKLINMMGGEIELTSTPGEGSCFSFSLVLAIAETVPEHSTQKILPLPVAYQRLSGQNHCKVLVVDDNAVNRLLVKNMLQPLEFNIIMASDGQEALDKIAQEQPDIILMDLIMPGMDGFECTRQLREHPQENLCNIPIVVASASAFEADKKRSFALGATGFITKPIKQTELLEQLEQILQLEWIYEDDEEDQSEEAQTWVPPTTAQAKVLQELTIIGDFRGLQEYLDAILKENPQLQPFSQEVHKLAKAFEEDEILEILSKII</sequence>
<dbReference type="EC" id="2.7.13.3" evidence="3"/>
<dbReference type="Gene3D" id="1.10.287.130">
    <property type="match status" value="1"/>
</dbReference>
<keyword evidence="4 11" id="KW-0597">Phosphoprotein</keyword>
<dbReference type="SUPFAM" id="SSF52172">
    <property type="entry name" value="CheY-like"/>
    <property type="match status" value="1"/>
</dbReference>
<dbReference type="InterPro" id="IPR011006">
    <property type="entry name" value="CheY-like_superfamily"/>
</dbReference>
<proteinExistence type="predicted"/>
<feature type="modified residue" description="4-aspartylphosphate" evidence="11">
    <location>
        <position position="622"/>
    </location>
</feature>
<name>A0A1H6FCD5_9GAMM</name>
<dbReference type="PROSITE" id="PS50885">
    <property type="entry name" value="HAMP"/>
    <property type="match status" value="1"/>
</dbReference>
<feature type="coiled-coil region" evidence="12">
    <location>
        <begin position="255"/>
        <end position="286"/>
    </location>
</feature>
<dbReference type="InterPro" id="IPR033417">
    <property type="entry name" value="CHASE8"/>
</dbReference>
<feature type="domain" description="Histidine kinase" evidence="14">
    <location>
        <begin position="321"/>
        <end position="544"/>
    </location>
</feature>
<organism evidence="17 18">
    <name type="scientific">Candidatus Venteria ishoeyi</name>
    <dbReference type="NCBI Taxonomy" id="1899563"/>
    <lineage>
        <taxon>Bacteria</taxon>
        <taxon>Pseudomonadati</taxon>
        <taxon>Pseudomonadota</taxon>
        <taxon>Gammaproteobacteria</taxon>
        <taxon>Thiotrichales</taxon>
        <taxon>Thiotrichaceae</taxon>
        <taxon>Venteria</taxon>
    </lineage>
</organism>
<dbReference type="InterPro" id="IPR001789">
    <property type="entry name" value="Sig_transdc_resp-reg_receiver"/>
</dbReference>
<dbReference type="InterPro" id="IPR003661">
    <property type="entry name" value="HisK_dim/P_dom"/>
</dbReference>
<dbReference type="PANTHER" id="PTHR45339">
    <property type="entry name" value="HYBRID SIGNAL TRANSDUCTION HISTIDINE KINASE J"/>
    <property type="match status" value="1"/>
</dbReference>